<dbReference type="AlphaFoldDB" id="A0A5P1ETS0"/>
<protein>
    <submittedName>
        <fullName evidence="1">Uncharacterized protein</fullName>
    </submittedName>
</protein>
<dbReference type="Proteomes" id="UP000243459">
    <property type="component" value="Chromosome 5"/>
</dbReference>
<organism evidence="1 2">
    <name type="scientific">Asparagus officinalis</name>
    <name type="common">Garden asparagus</name>
    <dbReference type="NCBI Taxonomy" id="4686"/>
    <lineage>
        <taxon>Eukaryota</taxon>
        <taxon>Viridiplantae</taxon>
        <taxon>Streptophyta</taxon>
        <taxon>Embryophyta</taxon>
        <taxon>Tracheophyta</taxon>
        <taxon>Spermatophyta</taxon>
        <taxon>Magnoliopsida</taxon>
        <taxon>Liliopsida</taxon>
        <taxon>Asparagales</taxon>
        <taxon>Asparagaceae</taxon>
        <taxon>Asparagoideae</taxon>
        <taxon>Asparagus</taxon>
    </lineage>
</organism>
<gene>
    <name evidence="1" type="ORF">A4U43_C05F22270</name>
</gene>
<name>A0A5P1ETS0_ASPOF</name>
<dbReference type="EMBL" id="CM007385">
    <property type="protein sequence ID" value="ONK69382.1"/>
    <property type="molecule type" value="Genomic_DNA"/>
</dbReference>
<keyword evidence="2" id="KW-1185">Reference proteome</keyword>
<proteinExistence type="predicted"/>
<reference evidence="2" key="1">
    <citation type="journal article" date="2017" name="Nat. Commun.">
        <title>The asparagus genome sheds light on the origin and evolution of a young Y chromosome.</title>
        <authorList>
            <person name="Harkess A."/>
            <person name="Zhou J."/>
            <person name="Xu C."/>
            <person name="Bowers J.E."/>
            <person name="Van der Hulst R."/>
            <person name="Ayyampalayam S."/>
            <person name="Mercati F."/>
            <person name="Riccardi P."/>
            <person name="McKain M.R."/>
            <person name="Kakrana A."/>
            <person name="Tang H."/>
            <person name="Ray J."/>
            <person name="Groenendijk J."/>
            <person name="Arikit S."/>
            <person name="Mathioni S.M."/>
            <person name="Nakano M."/>
            <person name="Shan H."/>
            <person name="Telgmann-Rauber A."/>
            <person name="Kanno A."/>
            <person name="Yue Z."/>
            <person name="Chen H."/>
            <person name="Li W."/>
            <person name="Chen Y."/>
            <person name="Xu X."/>
            <person name="Zhang Y."/>
            <person name="Luo S."/>
            <person name="Chen H."/>
            <person name="Gao J."/>
            <person name="Mao Z."/>
            <person name="Pires J.C."/>
            <person name="Luo M."/>
            <person name="Kudrna D."/>
            <person name="Wing R.A."/>
            <person name="Meyers B.C."/>
            <person name="Yi K."/>
            <person name="Kong H."/>
            <person name="Lavrijsen P."/>
            <person name="Sunseri F."/>
            <person name="Falavigna A."/>
            <person name="Ye Y."/>
            <person name="Leebens-Mack J.H."/>
            <person name="Chen G."/>
        </authorList>
    </citation>
    <scope>NUCLEOTIDE SEQUENCE [LARGE SCALE GENOMIC DNA]</scope>
    <source>
        <strain evidence="2">cv. DH0086</strain>
    </source>
</reference>
<dbReference type="Gramene" id="ONK69382">
    <property type="protein sequence ID" value="ONK69382"/>
    <property type="gene ID" value="A4U43_C05F22270"/>
</dbReference>
<accession>A0A5P1ETS0</accession>
<evidence type="ECO:0000313" key="2">
    <source>
        <dbReference type="Proteomes" id="UP000243459"/>
    </source>
</evidence>
<evidence type="ECO:0000313" key="1">
    <source>
        <dbReference type="EMBL" id="ONK69382.1"/>
    </source>
</evidence>
<sequence length="703" mass="77838">MEMSRVEHLFMQILDRKQWIEGQLKHQIVSYEESLAYNVLADGKQPPPWLWAQGLDGCGYADPKELTTEQLYSGMLFPLPKTTTPSATNSTYCTLPAFMSNKVCQSKKFMETCASNKYFITESSYVAVPSAGELNPGMMAESEVVEPFAEFDPSARMQRPNCRQKGQNIHPGEQEKSFNYLRDMITGEEHAGRLIQSREIPVKADNARKSSAMIDYHHNIDGGRVTRSRSRSAAQTGSHQSFDKLSELLKPSNCVETDVYHEDEIQTATQSFPSVKLNHLSCTPTSNDGGSHPCMARTAAIELGLDTASHVHSGLKMSSSTEPLLPETFPMVEPKKLLVDALEEDCWLNKICYISSKKKNQLSLENDFDRDLEKVDGSEKDVSKHGMDVDVRLSNYGAEQDGLQLFESEASESHSVHTVGHQSYRQDVNGKSSIGSLAGGQHNKKLCLRSSPNSIENHGSYLPNVSEENSLLPDSNKSEVSACLEDATEKAVNRCWITPNSTETQGEPLQVRYYLRSGSNNAMNIASSRSTKNNPSSCLKQAKGSIPQACGWITPNCTDSQGEPTQSRYYLRSRSNHDMNVASSRSSKSNSSSCLKQAEDAVPQACEISSPKSREVDDRSSNIFAISPRCNCFQSIKDSNDCGSGIETESRLELHPISISAETETGILDAELEVPSKSLHRSKISSTFEVREPHERLRCLVIL</sequence>